<proteinExistence type="predicted"/>
<gene>
    <name evidence="1" type="ORF">LSAA_11565</name>
</gene>
<keyword evidence="2" id="KW-1185">Reference proteome</keyword>
<dbReference type="AlphaFoldDB" id="A0A7R8D108"/>
<reference evidence="1" key="1">
    <citation type="submission" date="2021-02" db="EMBL/GenBank/DDBJ databases">
        <authorList>
            <person name="Bekaert M."/>
        </authorList>
    </citation>
    <scope>NUCLEOTIDE SEQUENCE</scope>
    <source>
        <strain evidence="1">IoA-00</strain>
    </source>
</reference>
<organism evidence="1 2">
    <name type="scientific">Lepeophtheirus salmonis</name>
    <name type="common">Salmon louse</name>
    <name type="synonym">Caligus salmonis</name>
    <dbReference type="NCBI Taxonomy" id="72036"/>
    <lineage>
        <taxon>Eukaryota</taxon>
        <taxon>Metazoa</taxon>
        <taxon>Ecdysozoa</taxon>
        <taxon>Arthropoda</taxon>
        <taxon>Crustacea</taxon>
        <taxon>Multicrustacea</taxon>
        <taxon>Hexanauplia</taxon>
        <taxon>Copepoda</taxon>
        <taxon>Siphonostomatoida</taxon>
        <taxon>Caligidae</taxon>
        <taxon>Lepeophtheirus</taxon>
    </lineage>
</organism>
<protein>
    <submittedName>
        <fullName evidence="1">(salmon louse) hypothetical protein</fullName>
    </submittedName>
</protein>
<dbReference type="EMBL" id="HG994585">
    <property type="protein sequence ID" value="CAF2989549.1"/>
    <property type="molecule type" value="Genomic_DNA"/>
</dbReference>
<dbReference type="OrthoDB" id="7468414at2759"/>
<name>A0A7R8D108_LEPSM</name>
<dbReference type="Proteomes" id="UP000675881">
    <property type="component" value="Chromosome 6"/>
</dbReference>
<evidence type="ECO:0000313" key="2">
    <source>
        <dbReference type="Proteomes" id="UP000675881"/>
    </source>
</evidence>
<sequence length="334" mass="37782">MKCFIIVALVLVGVTTSEVFHTILLFEGSWLEMKEERSGAVEYLTEFGVSVADATAYSKGPITLECIQLTEEEPNGDSYNTSITWRKGAKLPYKSLTGQSLKFDAEVLKDNATNHNDVYCLIILLSNVLTEKASRDNVAVEGQSTNKGELNLKLQGRGNDLFRHCKHIQAFQQSSILWQVRLKSNRPSYYILPSLLQHTEENRISEEKVNDIKRVIKFDLTTLSDSFSRHFPGKGFENVKQSDLLFPTDLHEICAFNTDSNLCTMNEGGPLTVRLYDRYVTMGIRIQHPACKLKRTRTLCSATHCCSSPACPHVKRWRVQTSSYTNFERVGHCS</sequence>
<evidence type="ECO:0000313" key="1">
    <source>
        <dbReference type="EMBL" id="CAF2989549.1"/>
    </source>
</evidence>
<accession>A0A7R8D108</accession>